<protein>
    <submittedName>
        <fullName evidence="1">Uncharacterized protein</fullName>
    </submittedName>
</protein>
<organism evidence="1 2">
    <name type="scientific">Brevibacillus reuszeri</name>
    <dbReference type="NCBI Taxonomy" id="54915"/>
    <lineage>
        <taxon>Bacteria</taxon>
        <taxon>Bacillati</taxon>
        <taxon>Bacillota</taxon>
        <taxon>Bacilli</taxon>
        <taxon>Bacillales</taxon>
        <taxon>Paenibacillaceae</taxon>
        <taxon>Brevibacillus</taxon>
    </lineage>
</organism>
<keyword evidence="2" id="KW-1185">Reference proteome</keyword>
<name>A0ABQ0TKN3_9BACL</name>
<dbReference type="Proteomes" id="UP000319578">
    <property type="component" value="Unassembled WGS sequence"/>
</dbReference>
<reference evidence="1 2" key="1">
    <citation type="submission" date="2019-06" db="EMBL/GenBank/DDBJ databases">
        <title>Whole genome shotgun sequence of Brevibacillus reuszeri NBRC 15719.</title>
        <authorList>
            <person name="Hosoyama A."/>
            <person name="Uohara A."/>
            <person name="Ohji S."/>
            <person name="Ichikawa N."/>
        </authorList>
    </citation>
    <scope>NUCLEOTIDE SEQUENCE [LARGE SCALE GENOMIC DNA]</scope>
    <source>
        <strain evidence="1 2">NBRC 15719</strain>
    </source>
</reference>
<accession>A0ABQ0TKN3</accession>
<evidence type="ECO:0000313" key="2">
    <source>
        <dbReference type="Proteomes" id="UP000319578"/>
    </source>
</evidence>
<comment type="caution">
    <text evidence="1">The sequence shown here is derived from an EMBL/GenBank/DDBJ whole genome shotgun (WGS) entry which is preliminary data.</text>
</comment>
<evidence type="ECO:0000313" key="1">
    <source>
        <dbReference type="EMBL" id="GED68498.1"/>
    </source>
</evidence>
<gene>
    <name evidence="1" type="ORF">BRE01_22000</name>
</gene>
<dbReference type="EMBL" id="BJON01000008">
    <property type="protein sequence ID" value="GED68498.1"/>
    <property type="molecule type" value="Genomic_DNA"/>
</dbReference>
<proteinExistence type="predicted"/>
<sequence length="114" mass="13733">MNRNEMDKQLLLEIAKSINCEYEIGIWSETTDFLERQKNISFFEIKYNEGHFQLNIKLSNFNLNEVKSIFTSLVRFLEYNSTLYVREDKDSSIEYYFLSSMLNKKGFLFHVIFQ</sequence>